<protein>
    <recommendedName>
        <fullName evidence="6">Cytochrome c-type biogenesis protein</fullName>
    </recommendedName>
</protein>
<comment type="function">
    <text evidence="6">Possible subunit of a heme lyase.</text>
</comment>
<keyword evidence="4 6" id="KW-0732">Signal</keyword>
<evidence type="ECO:0000256" key="6">
    <source>
        <dbReference type="RuleBase" id="RU364112"/>
    </source>
</evidence>
<evidence type="ECO:0000256" key="3">
    <source>
        <dbReference type="ARBA" id="ARBA00022723"/>
    </source>
</evidence>
<feature type="domain" description="CcmH/CycL/Ccl2/NrfF N-terminal" evidence="8">
    <location>
        <begin position="33"/>
        <end position="137"/>
    </location>
</feature>
<dbReference type="Pfam" id="PF03918">
    <property type="entry name" value="CcmH"/>
    <property type="match status" value="1"/>
</dbReference>
<feature type="compositionally biased region" description="Low complexity" evidence="7">
    <location>
        <begin position="135"/>
        <end position="153"/>
    </location>
</feature>
<evidence type="ECO:0000256" key="4">
    <source>
        <dbReference type="ARBA" id="ARBA00022729"/>
    </source>
</evidence>
<evidence type="ECO:0000256" key="2">
    <source>
        <dbReference type="ARBA" id="ARBA00022617"/>
    </source>
</evidence>
<dbReference type="PANTHER" id="PTHR47870">
    <property type="entry name" value="CYTOCHROME C-TYPE BIOGENESIS PROTEIN CCMH"/>
    <property type="match status" value="1"/>
</dbReference>
<feature type="region of interest" description="Disordered" evidence="7">
    <location>
        <begin position="135"/>
        <end position="205"/>
    </location>
</feature>
<dbReference type="PANTHER" id="PTHR47870:SF4">
    <property type="entry name" value="CYTOCHROME C-TYPE BIOGENESIS PROTEIN CYCH"/>
    <property type="match status" value="1"/>
</dbReference>
<dbReference type="InterPro" id="IPR038297">
    <property type="entry name" value="CcmH/CycL/NrfF/Ccl2_sf"/>
</dbReference>
<keyword evidence="3 6" id="KW-0479">Metal-binding</keyword>
<dbReference type="HOGENOM" id="CLU_1336990_0_0_9"/>
<dbReference type="InterPro" id="IPR005616">
    <property type="entry name" value="CcmH/CycL/Ccl2/NrfF_N"/>
</dbReference>
<evidence type="ECO:0000313" key="9">
    <source>
        <dbReference type="EMBL" id="ADU52162.1"/>
    </source>
</evidence>
<evidence type="ECO:0000259" key="8">
    <source>
        <dbReference type="Pfam" id="PF03918"/>
    </source>
</evidence>
<keyword evidence="6" id="KW-1133">Transmembrane helix</keyword>
<keyword evidence="5 6" id="KW-0408">Iron</keyword>
<gene>
    <name evidence="9" type="ordered locus">Tmar_2081</name>
</gene>
<dbReference type="Proteomes" id="UP000008915">
    <property type="component" value="Chromosome"/>
</dbReference>
<keyword evidence="6" id="KW-0812">Transmembrane</keyword>
<dbReference type="InterPro" id="IPR051263">
    <property type="entry name" value="C-type_cytochrome_biogenesis"/>
</dbReference>
<accession>E6SJK7</accession>
<dbReference type="eggNOG" id="COG3088">
    <property type="taxonomic scope" value="Bacteria"/>
</dbReference>
<comment type="similarity">
    <text evidence="1 6">Belongs to the CcmH/CycL/Ccl2/NrfF family.</text>
</comment>
<organism evidence="9 10">
    <name type="scientific">Thermaerobacter marianensis (strain ATCC 700841 / DSM 12885 / JCM 10246 / 7p75a)</name>
    <dbReference type="NCBI Taxonomy" id="644966"/>
    <lineage>
        <taxon>Bacteria</taxon>
        <taxon>Bacillati</taxon>
        <taxon>Bacillota</taxon>
        <taxon>Clostridia</taxon>
        <taxon>Eubacteriales</taxon>
        <taxon>Clostridiales Family XVII. Incertae Sedis</taxon>
        <taxon>Thermaerobacter</taxon>
    </lineage>
</organism>
<dbReference type="STRING" id="644966.Tmar_2081"/>
<sequence>MDAVARPSWLWIVVLAATLVVAPLLAWQLGQVDPLEREARSLERSLRCPVCEGQSVADSNSAVALEMRQEIRRLLEEGRSRDEILQSFADRYGAWVVYMPPRHGWFLLGWAGPFLAVAAGAGVLAWWWRGRRPASQGAPQAAPAGAWHPGASSLSGDEPAPPARDGKAARLESPGGGPEQAAHSATGGPVPAAGDPLDDDVRRWM</sequence>
<keyword evidence="6" id="KW-0472">Membrane</keyword>
<keyword evidence="10" id="KW-1185">Reference proteome</keyword>
<reference evidence="10" key="2">
    <citation type="journal article" date="2010" name="Stand. Genomic Sci.">
        <title>Complete genome sequence of Thermaerobacter marianensis type strain (7p75aT).</title>
        <authorList>
            <person name="Han C."/>
            <person name="Gu W."/>
            <person name="Zhang X."/>
            <person name="Lapidus A."/>
            <person name="Nolan M."/>
            <person name="Copeland A."/>
            <person name="Lucas S."/>
            <person name="Glavina Del Rio T."/>
            <person name="Tice H."/>
            <person name="Cheng J."/>
            <person name="Tapia R."/>
            <person name="Goodwin L."/>
            <person name="Pitluck S."/>
            <person name="Pagani I."/>
            <person name="Ivanova N."/>
            <person name="Mavromatis K."/>
            <person name="Mikhailova N."/>
            <person name="Pati A."/>
            <person name="Chen A."/>
            <person name="Palaniappan K."/>
            <person name="Land M."/>
            <person name="Hauser L."/>
            <person name="Chang Y."/>
            <person name="Jeffries C."/>
            <person name="Schneider S."/>
            <person name="Rohde M."/>
            <person name="Goker M."/>
            <person name="Pukall R."/>
            <person name="Woyke T."/>
            <person name="Bristow J."/>
            <person name="Eisen J."/>
            <person name="Markowitz V."/>
            <person name="Hugenholtz P."/>
            <person name="Kyrpides N."/>
            <person name="Klenk H."/>
            <person name="Detter J."/>
        </authorList>
    </citation>
    <scope>NUCLEOTIDE SEQUENCE [LARGE SCALE GENOMIC DNA]</scope>
    <source>
        <strain evidence="10">ATCC 700841 / DSM 12885 / JCM 10246 / 7p75a</strain>
    </source>
</reference>
<name>E6SJK7_THEM7</name>
<dbReference type="CDD" id="cd16378">
    <property type="entry name" value="CcmH_N"/>
    <property type="match status" value="1"/>
</dbReference>
<dbReference type="Gene3D" id="1.10.8.640">
    <property type="entry name" value="Cytochrome C biogenesis protein"/>
    <property type="match status" value="1"/>
</dbReference>
<keyword evidence="2 6" id="KW-0349">Heme</keyword>
<proteinExistence type="inferred from homology"/>
<reference evidence="9 10" key="1">
    <citation type="journal article" date="2010" name="Stand. Genomic Sci.">
        <title>Complete genome sequence of Thermaerobacter marianensis type strain (7p75a).</title>
        <authorList>
            <person name="Han C."/>
            <person name="Gu W."/>
            <person name="Zhang X."/>
            <person name="Lapidus A."/>
            <person name="Nolan M."/>
            <person name="Copeland A."/>
            <person name="Lucas S."/>
            <person name="Del Rio T.G."/>
            <person name="Tice H."/>
            <person name="Cheng J.F."/>
            <person name="Tapia R."/>
            <person name="Goodwin L."/>
            <person name="Pitluck S."/>
            <person name="Pagani I."/>
            <person name="Ivanova N."/>
            <person name="Mavromatis K."/>
            <person name="Mikhailova N."/>
            <person name="Pati A."/>
            <person name="Chen A."/>
            <person name="Palaniappan K."/>
            <person name="Land M."/>
            <person name="Hauser L."/>
            <person name="Chang Y.J."/>
            <person name="Jeffries C.D."/>
            <person name="Schneider S."/>
            <person name="Rohde M."/>
            <person name="Goker M."/>
            <person name="Pukall R."/>
            <person name="Woyke T."/>
            <person name="Bristow J."/>
            <person name="Eisen J.A."/>
            <person name="Markowitz V."/>
            <person name="Hugenholtz P."/>
            <person name="Kyrpides N.C."/>
            <person name="Klenk H.P."/>
            <person name="Detter J.C."/>
        </authorList>
    </citation>
    <scope>NUCLEOTIDE SEQUENCE [LARGE SCALE GENOMIC DNA]</scope>
    <source>
        <strain evidence="10">ATCC 700841 / DSM 12885 / JCM 10246 / 7p75a</strain>
    </source>
</reference>
<evidence type="ECO:0000256" key="1">
    <source>
        <dbReference type="ARBA" id="ARBA00010342"/>
    </source>
</evidence>
<evidence type="ECO:0000256" key="5">
    <source>
        <dbReference type="ARBA" id="ARBA00023004"/>
    </source>
</evidence>
<dbReference type="GO" id="GO:0005886">
    <property type="term" value="C:plasma membrane"/>
    <property type="evidence" value="ECO:0007669"/>
    <property type="project" value="TreeGrafter"/>
</dbReference>
<dbReference type="KEGG" id="tmr:Tmar_2081"/>
<evidence type="ECO:0000313" key="10">
    <source>
        <dbReference type="Proteomes" id="UP000008915"/>
    </source>
</evidence>
<evidence type="ECO:0000256" key="7">
    <source>
        <dbReference type="SAM" id="MobiDB-lite"/>
    </source>
</evidence>
<dbReference type="GO" id="GO:0046872">
    <property type="term" value="F:metal ion binding"/>
    <property type="evidence" value="ECO:0007669"/>
    <property type="project" value="UniProtKB-KW"/>
</dbReference>
<feature type="transmembrane region" description="Helical" evidence="6">
    <location>
        <begin position="105"/>
        <end position="128"/>
    </location>
</feature>
<dbReference type="AlphaFoldDB" id="E6SJK7"/>
<dbReference type="EMBL" id="CP002344">
    <property type="protein sequence ID" value="ADU52162.1"/>
    <property type="molecule type" value="Genomic_DNA"/>
</dbReference>